<dbReference type="InterPro" id="IPR029044">
    <property type="entry name" value="Nucleotide-diphossugar_trans"/>
</dbReference>
<feature type="domain" description="Glycosyltransferase 2-like" evidence="1">
    <location>
        <begin position="3"/>
        <end position="158"/>
    </location>
</feature>
<evidence type="ECO:0000259" key="1">
    <source>
        <dbReference type="Pfam" id="PF00535"/>
    </source>
</evidence>
<dbReference type="SUPFAM" id="SSF53448">
    <property type="entry name" value="Nucleotide-diphospho-sugar transferases"/>
    <property type="match status" value="1"/>
</dbReference>
<accession>A0A6B3N9J9</accession>
<organism evidence="2">
    <name type="scientific">Symploca sp. SIO1C4</name>
    <dbReference type="NCBI Taxonomy" id="2607765"/>
    <lineage>
        <taxon>Bacteria</taxon>
        <taxon>Bacillati</taxon>
        <taxon>Cyanobacteriota</taxon>
        <taxon>Cyanophyceae</taxon>
        <taxon>Coleofasciculales</taxon>
        <taxon>Coleofasciculaceae</taxon>
        <taxon>Symploca</taxon>
    </lineage>
</organism>
<proteinExistence type="predicted"/>
<dbReference type="AlphaFoldDB" id="A0A6B3N9J9"/>
<sequence>MDCIIPTHDRPIRLACTLSSLLSQQLNTRKLYIVDNSVNNVCQALPVQKMLNALRFMHWEIKIICSKAKSITEVKLEALHQGNSPYLVLLDNDVVFTRADTIKCLEFILEEYEVSAVSPVAYDVDGDRAVLTPYISAYDRYAPDVNGVLEGTVALGACIALTRSEVEEVLNFWKWTLPYMEDQVLIHFLKTRGGYAFLRNHTILHCGYRETPSYYFNDDEVINHLEDLVKQDVRYLKLLELRRELKDGADFPRKVIKKISKHDIL</sequence>
<gene>
    <name evidence="2" type="ORF">F6J89_06440</name>
</gene>
<keyword evidence="2" id="KW-0808">Transferase</keyword>
<dbReference type="Gene3D" id="3.90.550.10">
    <property type="entry name" value="Spore Coat Polysaccharide Biosynthesis Protein SpsA, Chain A"/>
    <property type="match status" value="1"/>
</dbReference>
<dbReference type="InterPro" id="IPR001173">
    <property type="entry name" value="Glyco_trans_2-like"/>
</dbReference>
<dbReference type="GO" id="GO:0016740">
    <property type="term" value="F:transferase activity"/>
    <property type="evidence" value="ECO:0007669"/>
    <property type="project" value="UniProtKB-KW"/>
</dbReference>
<dbReference type="EMBL" id="JAAHFQ010000086">
    <property type="protein sequence ID" value="NER27272.1"/>
    <property type="molecule type" value="Genomic_DNA"/>
</dbReference>
<name>A0A6B3N9J9_9CYAN</name>
<dbReference type="Pfam" id="PF00535">
    <property type="entry name" value="Glycos_transf_2"/>
    <property type="match status" value="1"/>
</dbReference>
<comment type="caution">
    <text evidence="2">The sequence shown here is derived from an EMBL/GenBank/DDBJ whole genome shotgun (WGS) entry which is preliminary data.</text>
</comment>
<evidence type="ECO:0000313" key="2">
    <source>
        <dbReference type="EMBL" id="NER27272.1"/>
    </source>
</evidence>
<reference evidence="2" key="1">
    <citation type="submission" date="2019-11" db="EMBL/GenBank/DDBJ databases">
        <title>Genomic insights into an expanded diversity of filamentous marine cyanobacteria reveals the extraordinary biosynthetic potential of Moorea and Okeania.</title>
        <authorList>
            <person name="Ferreira Leao T."/>
            <person name="Wang M."/>
            <person name="Moss N."/>
            <person name="Da Silva R."/>
            <person name="Sanders J."/>
            <person name="Nurk S."/>
            <person name="Gurevich A."/>
            <person name="Humphrey G."/>
            <person name="Reher R."/>
            <person name="Zhu Q."/>
            <person name="Belda-Ferre P."/>
            <person name="Glukhov E."/>
            <person name="Rex R."/>
            <person name="Dorrestein P.C."/>
            <person name="Knight R."/>
            <person name="Pevzner P."/>
            <person name="Gerwick W.H."/>
            <person name="Gerwick L."/>
        </authorList>
    </citation>
    <scope>NUCLEOTIDE SEQUENCE</scope>
    <source>
        <strain evidence="2">SIO1C4</strain>
    </source>
</reference>
<protein>
    <submittedName>
        <fullName evidence="2">Glycosyltransferase</fullName>
    </submittedName>
</protein>